<keyword evidence="2" id="KW-0472">Membrane</keyword>
<dbReference type="EMBL" id="DRYK01000025">
    <property type="protein sequence ID" value="HHP67468.1"/>
    <property type="molecule type" value="Genomic_DNA"/>
</dbReference>
<evidence type="ECO:0000256" key="2">
    <source>
        <dbReference type="SAM" id="Phobius"/>
    </source>
</evidence>
<dbReference type="AlphaFoldDB" id="A0A7J3XXL7"/>
<name>A0A7J3XXL7_9CREN</name>
<protein>
    <submittedName>
        <fullName evidence="3">Uncharacterized protein</fullName>
    </submittedName>
</protein>
<feature type="region of interest" description="Disordered" evidence="1">
    <location>
        <begin position="51"/>
        <end position="73"/>
    </location>
</feature>
<gene>
    <name evidence="3" type="ORF">ENM60_01525</name>
</gene>
<keyword evidence="2" id="KW-1133">Transmembrane helix</keyword>
<evidence type="ECO:0000313" key="3">
    <source>
        <dbReference type="EMBL" id="HHP67468.1"/>
    </source>
</evidence>
<sequence>MAIVSLLVTLFVIIPILWEVFALYFIFLIFFFLPFSILALAIIGIIIGEIRPGSGSSNHHGTYDRTPPESIDRTPVDEYHEKLERVRRVEELRKWENERYQDA</sequence>
<comment type="caution">
    <text evidence="3">The sequence shown here is derived from an EMBL/GenBank/DDBJ whole genome shotgun (WGS) entry which is preliminary data.</text>
</comment>
<keyword evidence="2" id="KW-0812">Transmembrane</keyword>
<proteinExistence type="predicted"/>
<feature type="transmembrane region" description="Helical" evidence="2">
    <location>
        <begin position="20"/>
        <end position="47"/>
    </location>
</feature>
<feature type="compositionally biased region" description="Basic and acidic residues" evidence="1">
    <location>
        <begin position="61"/>
        <end position="73"/>
    </location>
</feature>
<evidence type="ECO:0000256" key="1">
    <source>
        <dbReference type="SAM" id="MobiDB-lite"/>
    </source>
</evidence>
<organism evidence="3">
    <name type="scientific">Thermogladius calderae</name>
    <dbReference type="NCBI Taxonomy" id="1200300"/>
    <lineage>
        <taxon>Archaea</taxon>
        <taxon>Thermoproteota</taxon>
        <taxon>Thermoprotei</taxon>
        <taxon>Desulfurococcales</taxon>
        <taxon>Desulfurococcaceae</taxon>
        <taxon>Thermogladius</taxon>
    </lineage>
</organism>
<reference evidence="3" key="1">
    <citation type="journal article" date="2020" name="mSystems">
        <title>Genome- and Community-Level Interaction Insights into Carbon Utilization and Element Cycling Functions of Hydrothermarchaeota in Hydrothermal Sediment.</title>
        <authorList>
            <person name="Zhou Z."/>
            <person name="Liu Y."/>
            <person name="Xu W."/>
            <person name="Pan J."/>
            <person name="Luo Z.H."/>
            <person name="Li M."/>
        </authorList>
    </citation>
    <scope>NUCLEOTIDE SEQUENCE [LARGE SCALE GENOMIC DNA]</scope>
    <source>
        <strain evidence="3">SpSt-110</strain>
    </source>
</reference>
<accession>A0A7J3XXL7</accession>